<accession>D6XJH0</accession>
<feature type="region of interest" description="Disordered" evidence="1">
    <location>
        <begin position="671"/>
        <end position="697"/>
    </location>
</feature>
<feature type="region of interest" description="Disordered" evidence="1">
    <location>
        <begin position="487"/>
        <end position="511"/>
    </location>
</feature>
<feature type="region of interest" description="Disordered" evidence="1">
    <location>
        <begin position="291"/>
        <end position="317"/>
    </location>
</feature>
<dbReference type="PaxDb" id="5691-AAZ12703"/>
<keyword evidence="5" id="KW-1185">Reference proteome</keyword>
<dbReference type="PANTHER" id="PTHR12458">
    <property type="entry name" value="ORF PROTEIN"/>
    <property type="match status" value="1"/>
</dbReference>
<feature type="domain" description="CFA20" evidence="2">
    <location>
        <begin position="21"/>
        <end position="170"/>
    </location>
</feature>
<organism evidence="3 5">
    <name type="scientific">Trypanosoma brucei brucei (strain 927/4 GUTat10.1)</name>
    <dbReference type="NCBI Taxonomy" id="185431"/>
    <lineage>
        <taxon>Eukaryota</taxon>
        <taxon>Discoba</taxon>
        <taxon>Euglenozoa</taxon>
        <taxon>Kinetoplastea</taxon>
        <taxon>Metakinetoplastina</taxon>
        <taxon>Trypanosomatida</taxon>
        <taxon>Trypanosomatidae</taxon>
        <taxon>Trypanosoma</taxon>
    </lineage>
</organism>
<dbReference type="VEuPathDB" id="TriTrypDB:Tb927.7.6390"/>
<reference evidence="3" key="4">
    <citation type="submission" date="2005-04" db="EMBL/GenBank/DDBJ databases">
        <title>.</title>
        <authorList>
            <person name="Ghedin E."/>
            <person name="Blandin G."/>
            <person name="Bartholomeu D."/>
            <person name="Caler E."/>
            <person name="Haas B."/>
            <person name="Hannick L."/>
            <person name="Shallom J."/>
            <person name="Hou L."/>
            <person name="Djikeng A."/>
            <person name="Feldblyum T."/>
            <person name="Hostetler J."/>
            <person name="Johnson J."/>
            <person name="Jones K."/>
            <person name="Koo H.L."/>
            <person name="Larkin C."/>
            <person name="Pai G."/>
            <person name="Peterson J."/>
            <person name="Khalak H.G."/>
            <person name="Salzberg S."/>
            <person name="Simpson A.J."/>
            <person name="Tallon L."/>
            <person name="Van Aken S."/>
            <person name="Wanless D."/>
            <person name="White O."/>
            <person name="Wortman J."/>
            <person name="Fraser C.M."/>
            <person name="El-Sayed N.M.A."/>
        </authorList>
    </citation>
    <scope>NUCLEOTIDE SEQUENCE</scope>
    <source>
        <strain evidence="3">GUTat10.1</strain>
    </source>
</reference>
<sequence length="968" mass="103905">MKAHTVASGTAADTVVPSYVLYSPQGSKPLAALDIVGGSATCSYDKTTRSQLLRISPSSHVSFLATTASRSRGGHGSAGIKSGGHGSALASQRVIILQLFCEEPTRVGFTLTIELLLQDRMGRRRIIFSNSFQKLQRCAQHVKVPLKCATPRVWSNIVFDVPRIHAALYGDSGGRVSPPELFQSRKLLQFTLTCSSVCRVRRLLGMPQTPPIDQDGVVEDVLAAEWPLSLRLPEEVPVNWRIIRTCEEDFLVEPQPEPQQLPSQGIGCASTGGTEELPYCPFEAFEQLASPAPIKNGSSGSPPLCPPRTQPSVAASVAQTSSPLAVLSAKDSVTRVAKQRHPGTSLRVDGHRFSGGGPSTHADDPRHFPFAEVNFDGDRRTREQLAHSNFSSVPRAGGNVHVVAEQGLVVGSRSLPLERRAQVQTGGLKATKVSQPLHLSSAIENVESTPQNLFSASEGQNSLNLMRERVRRIQELIGESIVYPDRSYGSNSALSRGETASVPRIDDDGLGNEVQNEVPHSYSSTEQMTSTVASFNHGVQQRLPCSQRSQSKRATSGSGVAADPVYSTDAREVRGGGKNCNNCASPTCDETDEDERFTVNIIRMSSSRDHPAIVVPAENTPELDAKPPMAPRSSVHNVDRLCFDSFDAGGSLSPLPEVGEQGPTLEWNDLGATPQAEKDTPMVSSSLLTTPVEERSGRNEGRVVIRAGRLGGHAAFAPTGVPQSTFATNDAIEGPLTQTPTQSLDHSVVTFHSSQRYNSALGTATTTVTPLHSQRCGCSVDEESSLSAVDYRRTPASGGTGFDPNRRFMVLDSGRGGLGDCENTARRNSCSNFIPRGREDLVSRCASLPPLSPTPSAHSRHQQQTPFPTSSGRSTMRRPVRNGVPNAVAAERATRETEVRDSGGPFASSGYVSAVHPTAVTSCGNGSKHRQGAPAEKVDEYLVFDPILKCYLDIRSNTYMTGPTQMPI</sequence>
<feature type="compositionally biased region" description="Polar residues" evidence="1">
    <location>
        <begin position="862"/>
        <end position="874"/>
    </location>
</feature>
<dbReference type="Proteomes" id="UP000008524">
    <property type="component" value="Chromosome 7"/>
</dbReference>
<name>Q582M0_TRYB2</name>
<dbReference type="InterPro" id="IPR040441">
    <property type="entry name" value="CFA20/CFAP20DC"/>
</dbReference>
<dbReference type="InterPro" id="IPR007714">
    <property type="entry name" value="CFA20_dom"/>
</dbReference>
<feature type="region of interest" description="Disordered" evidence="1">
    <location>
        <begin position="540"/>
        <end position="580"/>
    </location>
</feature>
<feature type="compositionally biased region" description="Polar residues" evidence="1">
    <location>
        <begin position="540"/>
        <end position="558"/>
    </location>
</feature>
<reference evidence="4" key="5">
    <citation type="submission" date="2005-04" db="EMBL/GenBank/DDBJ databases">
        <title>Sequencing, closure, and annotation of Trypanosoma brucei chromosomes 2 through 8.</title>
        <authorList>
            <person name="Ghedin E."/>
            <person name="Blandin G."/>
            <person name="Bartholomeu D."/>
            <person name="Caler E."/>
            <person name="Haas B."/>
            <person name="Hannick L."/>
            <person name="Shallom J."/>
            <person name="Hou L."/>
            <person name="Djikeng A."/>
            <person name="Feldblyum T."/>
            <person name="Hostetler J."/>
            <person name="Johnson J."/>
            <person name="Jones K."/>
            <person name="Koo H.L."/>
            <person name="Larkin C."/>
            <person name="Pai G."/>
            <person name="Peterson J."/>
            <person name="Khalak H.G."/>
            <person name="Salzberg S."/>
            <person name="Simpson A.J."/>
            <person name="Tallon L."/>
            <person name="Van Aken S."/>
            <person name="Wanless D."/>
            <person name="White O."/>
            <person name="Wortman J."/>
            <person name="Fraser C.M."/>
            <person name="El-Sayed N.M.A."/>
        </authorList>
    </citation>
    <scope>NUCLEOTIDE SEQUENCE</scope>
    <source>
        <strain evidence="4">927/4 GUTat10.1</strain>
    </source>
</reference>
<reference evidence="3" key="1">
    <citation type="submission" date="2002-05" db="EMBL/GenBank/DDBJ databases">
        <authorList>
            <person name="El-Sayed N.M."/>
            <person name="Khalak H."/>
            <person name="Adams M.D."/>
        </authorList>
    </citation>
    <scope>NUCLEOTIDE SEQUENCE</scope>
    <source>
        <strain evidence="3">GUTat10.1</strain>
    </source>
</reference>
<dbReference type="EMBL" id="CP000070">
    <property type="protein sequence ID" value="AAZ12703.1"/>
    <property type="molecule type" value="Genomic_DNA"/>
</dbReference>
<evidence type="ECO:0000313" key="4">
    <source>
        <dbReference type="EMBL" id="AAZ12703.1"/>
    </source>
</evidence>
<dbReference type="EMBL" id="AC091527">
    <property type="protein sequence ID" value="AAX80309.1"/>
    <property type="molecule type" value="Genomic_DNA"/>
</dbReference>
<dbReference type="GeneID" id="3658848"/>
<dbReference type="Pfam" id="PF05018">
    <property type="entry name" value="CFA20_dom"/>
    <property type="match status" value="1"/>
</dbReference>
<evidence type="ECO:0000256" key="1">
    <source>
        <dbReference type="SAM" id="MobiDB-lite"/>
    </source>
</evidence>
<dbReference type="OrthoDB" id="252805at2759"/>
<evidence type="ECO:0000313" key="5">
    <source>
        <dbReference type="Proteomes" id="UP000008524"/>
    </source>
</evidence>
<feature type="region of interest" description="Disordered" evidence="1">
    <location>
        <begin position="846"/>
        <end position="880"/>
    </location>
</feature>
<gene>
    <name evidence="4" type="primary">Tb07.33N13.310</name>
    <name evidence="3" type="ORF">Tb927.7.6390</name>
</gene>
<dbReference type="InParanoid" id="Q582M0"/>
<dbReference type="OMA" id="CCENSAR"/>
<reference evidence="4 5" key="3">
    <citation type="journal article" date="2005" name="Science">
        <title>The genome of the African trypanosome Trypanosoma brucei.</title>
        <authorList>
            <person name="Berriman M."/>
            <person name="Ghedin E."/>
            <person name="Hertz-Fowler C."/>
            <person name="Blandin G."/>
            <person name="Renauld H."/>
            <person name="Bartholomeu D.C."/>
            <person name="Lennard N.J."/>
            <person name="Caler E."/>
            <person name="Hamlin N.E."/>
            <person name="Haas B."/>
            <person name="Bohme U."/>
            <person name="Hannick L."/>
            <person name="Aslett M.A."/>
            <person name="Shallom J."/>
            <person name="Marcello L."/>
            <person name="Hou L."/>
            <person name="Wickstead B."/>
            <person name="Alsmark U.C."/>
            <person name="Arrowsmith C."/>
            <person name="Atkin R.J."/>
            <person name="Barron A.J."/>
            <person name="Bringaud F."/>
            <person name="Brooks K."/>
            <person name="Carrington M."/>
            <person name="Cherevach I."/>
            <person name="Chillingworth T.J."/>
            <person name="Churcher C."/>
            <person name="Clark L.N."/>
            <person name="Corton C.H."/>
            <person name="Cronin A."/>
            <person name="Davies R.M."/>
            <person name="Doggett J."/>
            <person name="Djikeng A."/>
            <person name="Feldblyum T."/>
            <person name="Field M.C."/>
            <person name="Fraser A."/>
            <person name="Goodhead I."/>
            <person name="Hance Z."/>
            <person name="Harper D."/>
            <person name="Harris B.R."/>
            <person name="Hauser H."/>
            <person name="Hostetler J."/>
            <person name="Ivens A."/>
            <person name="Jagels K."/>
            <person name="Johnson D."/>
            <person name="Johnson J."/>
            <person name="Jones K."/>
            <person name="Kerhornou A.X."/>
            <person name="Koo H."/>
            <person name="Larke N."/>
            <person name="Landfear S."/>
            <person name="Larkin C."/>
            <person name="Leech V."/>
            <person name="Line A."/>
            <person name="Lord A."/>
            <person name="Macleod A."/>
            <person name="Mooney P.J."/>
            <person name="Moule S."/>
            <person name="Martin D.M."/>
            <person name="Morgan G.W."/>
            <person name="Mungall K."/>
            <person name="Norbertczak H."/>
            <person name="Ormond D."/>
            <person name="Pai G."/>
            <person name="Peacock C.S."/>
            <person name="Peterson J."/>
            <person name="Quail M.A."/>
            <person name="Rabbinowitsch E."/>
            <person name="Rajandream M.A."/>
            <person name="Reitter C."/>
            <person name="Salzberg S.L."/>
            <person name="Sanders M."/>
            <person name="Schobel S."/>
            <person name="Sharp S."/>
            <person name="Simmonds M."/>
            <person name="Simpson A.J."/>
            <person name="Tallon L."/>
            <person name="Turner C.M."/>
            <person name="Tait A."/>
            <person name="Tivey A.R."/>
            <person name="Van Aken S."/>
            <person name="Walker D."/>
            <person name="Wanless D."/>
            <person name="Wang S."/>
            <person name="White B."/>
            <person name="White O."/>
            <person name="Whitehead S."/>
            <person name="Woodward J."/>
            <person name="Wortman J."/>
            <person name="Adams M.D."/>
            <person name="Embley T.M."/>
            <person name="Gull K."/>
            <person name="Ullu E."/>
            <person name="Barry J.D."/>
            <person name="Fairlamb A.H."/>
            <person name="Opperdoes F."/>
            <person name="Barrell B.G."/>
            <person name="Donelson J.E."/>
            <person name="Hall N."/>
            <person name="Fraser C.M."/>
            <person name="Melville S.E."/>
            <person name="El-Sayed N.M."/>
        </authorList>
    </citation>
    <scope>NUCLEOTIDE SEQUENCE [LARGE SCALE GENOMIC DNA]</scope>
    <source>
        <strain evidence="4 5">927/4 GUTat10.1</strain>
    </source>
</reference>
<reference evidence="4" key="2">
    <citation type="journal article" date="2005" name="Science">
        <title>Comparative genomics of trypanosomatid parasitic protozoa.</title>
        <authorList>
            <person name="El-Sayed N.M."/>
            <person name="Myler P.J."/>
            <person name="Blandin G."/>
            <person name="Berriman M."/>
            <person name="Crabtree J."/>
            <person name="Aggarwal G."/>
            <person name="Caler E."/>
            <person name="Renauld H."/>
            <person name="Worthey E.A."/>
            <person name="Hertz-Fowler C."/>
            <person name="Ghedin E."/>
            <person name="Peacock C."/>
            <person name="Bartholomeu D.C."/>
            <person name="Haas B.J."/>
            <person name="Tran A.N."/>
            <person name="Wortman J.R."/>
            <person name="Alsmark U.C."/>
            <person name="Angiuoli S."/>
            <person name="Anupama A."/>
            <person name="Badger J."/>
            <person name="Bringaud F."/>
            <person name="Cadag E."/>
            <person name="Carlton J.M."/>
            <person name="Cerqueira G.C."/>
            <person name="Creasy T."/>
            <person name="Delcher A.L."/>
            <person name="Djikeng A."/>
            <person name="Embley T.M."/>
            <person name="Hauser C."/>
            <person name="Ivens A.C."/>
            <person name="Kummerfeld S.K."/>
            <person name="Pereira-Leal J.B."/>
            <person name="Nilsson D."/>
            <person name="Peterson J."/>
            <person name="Salzberg S.L."/>
            <person name="Shallom J."/>
            <person name="Silva J.C."/>
            <person name="Sundaram J."/>
            <person name="Westenberger S."/>
            <person name="White O."/>
            <person name="Melville S.E."/>
            <person name="Donelson J.E."/>
            <person name="Andersson B."/>
            <person name="Stuart K.D."/>
            <person name="Hall N."/>
        </authorList>
    </citation>
    <scope>NUCLEOTIDE SEQUENCE</scope>
    <source>
        <strain evidence="4">927/4 GUTat10.1</strain>
    </source>
</reference>
<accession>Q582M0</accession>
<protein>
    <recommendedName>
        <fullName evidence="2">CFA20 domain-containing protein</fullName>
    </recommendedName>
</protein>
<dbReference type="AlphaFoldDB" id="Q582M0"/>
<feature type="compositionally biased region" description="Low complexity" evidence="1">
    <location>
        <begin position="846"/>
        <end position="857"/>
    </location>
</feature>
<dbReference type="KEGG" id="tbr:Tb927.7.6390"/>
<evidence type="ECO:0000259" key="2">
    <source>
        <dbReference type="Pfam" id="PF05018"/>
    </source>
</evidence>
<dbReference type="RefSeq" id="XP_846262.1">
    <property type="nucleotide sequence ID" value="XM_841169.1"/>
</dbReference>
<proteinExistence type="predicted"/>
<evidence type="ECO:0000313" key="3">
    <source>
        <dbReference type="EMBL" id="AAX80309.1"/>
    </source>
</evidence>